<dbReference type="InterPro" id="IPR051262">
    <property type="entry name" value="SMP-30/CGR1_Lactonase"/>
</dbReference>
<dbReference type="InterPro" id="IPR011042">
    <property type="entry name" value="6-blade_b-propeller_TolB-like"/>
</dbReference>
<comment type="caution">
    <text evidence="3">The sequence shown here is derived from an EMBL/GenBank/DDBJ whole genome shotgun (WGS) entry which is preliminary data.</text>
</comment>
<dbReference type="InterPro" id="IPR054539">
    <property type="entry name" value="Beta-prop_PDH"/>
</dbReference>
<dbReference type="SUPFAM" id="SSF50952">
    <property type="entry name" value="Soluble quinoprotein glucose dehydrogenase"/>
    <property type="match status" value="1"/>
</dbReference>
<sequence length="997" mass="109895">MKKTNLILASIFILASCTHTGPKMTPVKELASGEAVSPYYETDFVGGWDNKSRFVASGSHISGYKITQETCGQGEVKLPRVSISTRSGYCVGIVAGQEQGLIAPRTIVPITGTKDFLLADFGGWVRNNGRIILIKREGGTYTLRTLLEKLDYPHGLAFGPDGKAYVGVQDKIFRFNPLSRTPAQTVEVVIKDLPGMAFTMPTGQSIAKNIHPLKQFVFDRNGAIYVNIGAPTDACGAHLSPDGSCYAAESARPTAAIWKYTPQQGKIFKTLTAVDKNPAMEVIATGLRNSVAMLTHPMYPNEGYAFLQGENARDFPDPAQPNEELNSIKKGMNYGWPYCYNNRSVSPDFKDFLNKNTKYKNLCAGQASIAYQPPLTLFPPHSSPLDLKYYNSDRFPELKGTVLVTWHGYMPTGSRIAFARVDDKGFPVANTNALSYGQNCSGRKLVTSDVEQSVKGVQFEELITGWYGVGGVRPQGAPVGMTVAEDGSLWVVEDKNASILRIDKDDSPTVRMPEPCDSRSEEDIQELIGLIKASSKNAALLTNIRKNLVERHCMGCHSNFNLAPEMGEDEKDHTVAHYMLKQDSWFLPGNLKESRIHQRTHALGVDRPMPGNAADLLANDAGYRQVVADLDTLIKTIIPGDVYRIKLQSSPSLKIRDRNKNSCGAIPNKDEVLVINTRPSEMPGYYEIYKPAKKYMNGDCAPGTKYYLGEQYLERVGQRNPSSFVEIPQDLFISRPLSEMGQFGFGIEGPSVDLQGNIFAVNFGEKGTVGIVNPSGQGQKFVSLPQGSVGNATAISPRGRIYVADYVGHKVLTIDPKTKEVETYVENVGMSQPNDIVVSKNEVLYLSDPNWKNKSSRIWRVENGEAEVIYEGKEVFNGIDLSADERSLILGDSRTNKIYRFKIADKLTDPEVLIQFKGHEIDGLKVDAEDNIYVARIRKGVIAKISAQGELVQEISVNGQHPTNLVFGGIDGKTVYVTQRDGGFIESFRVDVPGRRW</sequence>
<dbReference type="AlphaFoldDB" id="A0A150WM41"/>
<dbReference type="OrthoDB" id="9770043at2"/>
<dbReference type="PANTHER" id="PTHR47572">
    <property type="entry name" value="LIPOPROTEIN-RELATED"/>
    <property type="match status" value="1"/>
</dbReference>
<keyword evidence="4" id="KW-1185">Reference proteome</keyword>
<reference evidence="3 4" key="1">
    <citation type="submission" date="2016-03" db="EMBL/GenBank/DDBJ databases">
        <authorList>
            <person name="Ploux O."/>
        </authorList>
    </citation>
    <scope>NUCLEOTIDE SEQUENCE [LARGE SCALE GENOMIC DNA]</scope>
    <source>
        <strain evidence="3 4">R0</strain>
    </source>
</reference>
<organism evidence="3 4">
    <name type="scientific">Bdellovibrio bacteriovorus</name>
    <dbReference type="NCBI Taxonomy" id="959"/>
    <lineage>
        <taxon>Bacteria</taxon>
        <taxon>Pseudomonadati</taxon>
        <taxon>Bdellovibrionota</taxon>
        <taxon>Bdellovibrionia</taxon>
        <taxon>Bdellovibrionales</taxon>
        <taxon>Pseudobdellovibrionaceae</taxon>
        <taxon>Bdellovibrio</taxon>
    </lineage>
</organism>
<proteinExistence type="predicted"/>
<accession>A0A150WM41</accession>
<evidence type="ECO:0000259" key="2">
    <source>
        <dbReference type="Pfam" id="PF22807"/>
    </source>
</evidence>
<dbReference type="InterPro" id="IPR013658">
    <property type="entry name" value="SGL"/>
</dbReference>
<dbReference type="RefSeq" id="WP_061833107.1">
    <property type="nucleotide sequence ID" value="NZ_LUKE01000001.1"/>
</dbReference>
<evidence type="ECO:0008006" key="5">
    <source>
        <dbReference type="Google" id="ProtNLM"/>
    </source>
</evidence>
<dbReference type="InterPro" id="IPR011041">
    <property type="entry name" value="Quinoprot_gluc/sorb_DH_b-prop"/>
</dbReference>
<name>A0A150WM41_BDEBC</name>
<feature type="domain" description="SMP-30/Gluconolactonase/LRE-like region" evidence="1">
    <location>
        <begin position="770"/>
        <end position="978"/>
    </location>
</feature>
<evidence type="ECO:0000313" key="4">
    <source>
        <dbReference type="Proteomes" id="UP000075320"/>
    </source>
</evidence>
<dbReference type="Proteomes" id="UP000075320">
    <property type="component" value="Unassembled WGS sequence"/>
</dbReference>
<dbReference type="SUPFAM" id="SSF63829">
    <property type="entry name" value="Calcium-dependent phosphotriesterase"/>
    <property type="match status" value="1"/>
</dbReference>
<dbReference type="Pfam" id="PF08450">
    <property type="entry name" value="SGL"/>
    <property type="match status" value="1"/>
</dbReference>
<feature type="domain" description="Pyrroloquinoline quinone-dependent pyranose dehydrogenase beta-propeller" evidence="2">
    <location>
        <begin position="86"/>
        <end position="502"/>
    </location>
</feature>
<protein>
    <recommendedName>
        <fullName evidence="5">Sugar lactone lactonase YvrE</fullName>
    </recommendedName>
</protein>
<evidence type="ECO:0000313" key="3">
    <source>
        <dbReference type="EMBL" id="KYG65563.1"/>
    </source>
</evidence>
<dbReference type="Pfam" id="PF22807">
    <property type="entry name" value="TrAA12"/>
    <property type="match status" value="1"/>
</dbReference>
<evidence type="ECO:0000259" key="1">
    <source>
        <dbReference type="Pfam" id="PF08450"/>
    </source>
</evidence>
<dbReference type="PROSITE" id="PS51257">
    <property type="entry name" value="PROKAR_LIPOPROTEIN"/>
    <property type="match status" value="1"/>
</dbReference>
<dbReference type="Gene3D" id="2.120.10.30">
    <property type="entry name" value="TolB, C-terminal domain"/>
    <property type="match status" value="2"/>
</dbReference>
<dbReference type="EMBL" id="LUKE01000001">
    <property type="protein sequence ID" value="KYG65563.1"/>
    <property type="molecule type" value="Genomic_DNA"/>
</dbReference>
<gene>
    <name evidence="3" type="ORF">AZI86_00335</name>
</gene>
<dbReference type="PANTHER" id="PTHR47572:SF5">
    <property type="entry name" value="BLR2277 PROTEIN"/>
    <property type="match status" value="1"/>
</dbReference>